<dbReference type="Gene3D" id="1.10.10.2120">
    <property type="match status" value="1"/>
</dbReference>
<protein>
    <submittedName>
        <fullName evidence="2">C45 family peptidase</fullName>
    </submittedName>
</protein>
<feature type="domain" description="Peptidase C45 hydrolase" evidence="1">
    <location>
        <begin position="136"/>
        <end position="345"/>
    </location>
</feature>
<dbReference type="Pfam" id="PF03417">
    <property type="entry name" value="AAT"/>
    <property type="match status" value="1"/>
</dbReference>
<evidence type="ECO:0000313" key="3">
    <source>
        <dbReference type="Proteomes" id="UP001271769"/>
    </source>
</evidence>
<evidence type="ECO:0000313" key="2">
    <source>
        <dbReference type="EMBL" id="MDY0873537.1"/>
    </source>
</evidence>
<keyword evidence="3" id="KW-1185">Reference proteome</keyword>
<evidence type="ECO:0000259" key="1">
    <source>
        <dbReference type="Pfam" id="PF03417"/>
    </source>
</evidence>
<dbReference type="PANTHER" id="PTHR34180:SF1">
    <property type="entry name" value="BETA-ALANYL-DOPAMINE_CARCININE HYDROLASE"/>
    <property type="match status" value="1"/>
</dbReference>
<comment type="caution">
    <text evidence="2">The sequence shown here is derived from an EMBL/GenBank/DDBJ whole genome shotgun (WGS) entry which is preliminary data.</text>
</comment>
<dbReference type="InterPro" id="IPR047794">
    <property type="entry name" value="C45_proenzyme-like"/>
</dbReference>
<name>A0ABU5E2F6_9PROT</name>
<dbReference type="InterPro" id="IPR005079">
    <property type="entry name" value="Peptidase_C45_hydrolase"/>
</dbReference>
<dbReference type="InterPro" id="IPR047801">
    <property type="entry name" value="Peptidase_C45"/>
</dbReference>
<reference evidence="2 3" key="1">
    <citation type="journal article" date="2013" name="Antonie Van Leeuwenhoek">
        <title>Dongia rigui sp. nov., isolated from freshwater of a large wetland in Korea.</title>
        <authorList>
            <person name="Baik K.S."/>
            <person name="Hwang Y.M."/>
            <person name="Choi J.S."/>
            <person name="Kwon J."/>
            <person name="Seong C.N."/>
        </authorList>
    </citation>
    <scope>NUCLEOTIDE SEQUENCE [LARGE SCALE GENOMIC DNA]</scope>
    <source>
        <strain evidence="2 3">04SU4-P</strain>
    </source>
</reference>
<dbReference type="PANTHER" id="PTHR34180">
    <property type="entry name" value="PEPTIDASE C45"/>
    <property type="match status" value="1"/>
</dbReference>
<dbReference type="Gene3D" id="3.60.60.10">
    <property type="entry name" value="Penicillin V Acylase, Chain A"/>
    <property type="match status" value="1"/>
</dbReference>
<organism evidence="2 3">
    <name type="scientific">Dongia rigui</name>
    <dbReference type="NCBI Taxonomy" id="940149"/>
    <lineage>
        <taxon>Bacteria</taxon>
        <taxon>Pseudomonadati</taxon>
        <taxon>Pseudomonadota</taxon>
        <taxon>Alphaproteobacteria</taxon>
        <taxon>Rhodospirillales</taxon>
        <taxon>Dongiaceae</taxon>
        <taxon>Dongia</taxon>
    </lineage>
</organism>
<dbReference type="Proteomes" id="UP001271769">
    <property type="component" value="Unassembled WGS sequence"/>
</dbReference>
<proteinExistence type="predicted"/>
<dbReference type="EMBL" id="JAXCLX010000003">
    <property type="protein sequence ID" value="MDY0873537.1"/>
    <property type="molecule type" value="Genomic_DNA"/>
</dbReference>
<sequence length="379" mass="41176">MTALNPQPFPFVSVSGTPYERGVQYGKAVPDRVRRSIGLYAGTLDELGFTPPEKARLIGQFAKEIAVFGKHYLEEMRGIADGAGVPLDDIVLINARTEIVAQARREKNKPEAEDDAVDGCTGAIILPERSATGKLIHGMNWDWRAECAETAIVLRVSREDGPDFMTFVEAGGLARCGVNEAGIAITANYLESERDYKQSGVPLVLIRRKVLEQKHYAMALRAVAATPKACSNNMMVSTVEGWGIDFECAPDEVFPLYPQDGLIVHANHWVSPVALSKLKDVGLLGDSFYRDKRVLQRLGPGKISPEDLKAAFFDDFASPFAVCRPVLPNSAGDLSATVAMIIIDSTSGTIDVAPLPAHCRDFTRYSLKDAPVALARAAE</sequence>
<dbReference type="RefSeq" id="WP_320502011.1">
    <property type="nucleotide sequence ID" value="NZ_JAXCLX010000003.1"/>
</dbReference>
<dbReference type="NCBIfam" id="NF040521">
    <property type="entry name" value="C45_proenzyme"/>
    <property type="match status" value="1"/>
</dbReference>
<accession>A0ABU5E2F6</accession>
<gene>
    <name evidence="2" type="ORF">SMD31_16475</name>
</gene>